<protein>
    <submittedName>
        <fullName evidence="7">H-NS histone family protein</fullName>
    </submittedName>
</protein>
<feature type="domain" description="DNA-binding protein H-NS-like C-terminal" evidence="6">
    <location>
        <begin position="66"/>
        <end position="111"/>
    </location>
</feature>
<dbReference type="Gene3D" id="4.10.430.10">
    <property type="entry name" value="Histone-like protein H-NS, C-terminal domain"/>
    <property type="match status" value="1"/>
</dbReference>
<comment type="subcellular location">
    <subcellularLocation>
        <location evidence="1">Cytoplasm</location>
        <location evidence="1">Nucleoid</location>
    </subcellularLocation>
</comment>
<dbReference type="InterPro" id="IPR027444">
    <property type="entry name" value="H-NS_C_dom"/>
</dbReference>
<comment type="similarity">
    <text evidence="2">Belongs to the histone-like protein H-NS family.</text>
</comment>
<keyword evidence="4" id="KW-0238">DNA-binding</keyword>
<feature type="region of interest" description="Disordered" evidence="5">
    <location>
        <begin position="56"/>
        <end position="91"/>
    </location>
</feature>
<gene>
    <name evidence="7" type="ORF">V6E02_05920</name>
</gene>
<dbReference type="SMART" id="SM00528">
    <property type="entry name" value="HNS"/>
    <property type="match status" value="1"/>
</dbReference>
<sequence length="111" mass="12483">MNLKTLSLKELKSLKGRVEKEIARRATAEKKKALKELAAIAAARGFELEELLGTRRGRAKPVRRRAPVRTKGPAKYRNPDNPQQTWSGRGRKPQWVQAWLAAGKSLDALKL</sequence>
<evidence type="ECO:0000256" key="3">
    <source>
        <dbReference type="ARBA" id="ARBA00022490"/>
    </source>
</evidence>
<reference evidence="7 8" key="1">
    <citation type="submission" date="2024-02" db="EMBL/GenBank/DDBJ databases">
        <title>New thermophilic sulfur-oxidizing bacteria from a hot springs of the Uzon caldera (Kamchatka, Russia).</title>
        <authorList>
            <person name="Dukat A.M."/>
            <person name="Elcheninov A.G."/>
            <person name="Frolov E.N."/>
        </authorList>
    </citation>
    <scope>NUCLEOTIDE SEQUENCE [LARGE SCALE GENOMIC DNA]</scope>
    <source>
        <strain evidence="7 8">AK1</strain>
    </source>
</reference>
<feature type="compositionally biased region" description="Basic residues" evidence="5">
    <location>
        <begin position="56"/>
        <end position="74"/>
    </location>
</feature>
<dbReference type="PANTHER" id="PTHR38097:SF2">
    <property type="entry name" value="DNA-BINDING PROTEIN STPA"/>
    <property type="match status" value="1"/>
</dbReference>
<dbReference type="Pfam" id="PF00816">
    <property type="entry name" value="Histone_HNS"/>
    <property type="match status" value="1"/>
</dbReference>
<evidence type="ECO:0000256" key="2">
    <source>
        <dbReference type="ARBA" id="ARBA00010610"/>
    </source>
</evidence>
<keyword evidence="8" id="KW-1185">Reference proteome</keyword>
<evidence type="ECO:0000259" key="6">
    <source>
        <dbReference type="SMART" id="SM00528"/>
    </source>
</evidence>
<dbReference type="EMBL" id="JBAJEX010000003">
    <property type="protein sequence ID" value="MEO1766746.1"/>
    <property type="molecule type" value="Genomic_DNA"/>
</dbReference>
<accession>A0ABV0EDK5</accession>
<evidence type="ECO:0000256" key="1">
    <source>
        <dbReference type="ARBA" id="ARBA00004453"/>
    </source>
</evidence>
<comment type="caution">
    <text evidence="7">The sequence shown here is derived from an EMBL/GenBank/DDBJ whole genome shotgun (WGS) entry which is preliminary data.</text>
</comment>
<evidence type="ECO:0000256" key="4">
    <source>
        <dbReference type="ARBA" id="ARBA00023125"/>
    </source>
</evidence>
<dbReference type="PANTHER" id="PTHR38097">
    <property type="match status" value="1"/>
</dbReference>
<organism evidence="7 8">
    <name type="scientific">Thiobacter aerophilum</name>
    <dbReference type="NCBI Taxonomy" id="3121275"/>
    <lineage>
        <taxon>Bacteria</taxon>
        <taxon>Pseudomonadati</taxon>
        <taxon>Pseudomonadota</taxon>
        <taxon>Betaproteobacteria</taxon>
        <taxon>Burkholderiales</taxon>
        <taxon>Thiobacteraceae</taxon>
        <taxon>Thiobacter</taxon>
    </lineage>
</organism>
<dbReference type="InterPro" id="IPR037150">
    <property type="entry name" value="H-NS_C_dom_sf"/>
</dbReference>
<evidence type="ECO:0000313" key="8">
    <source>
        <dbReference type="Proteomes" id="UP001482231"/>
    </source>
</evidence>
<evidence type="ECO:0000313" key="7">
    <source>
        <dbReference type="EMBL" id="MEO1766746.1"/>
    </source>
</evidence>
<evidence type="ECO:0000256" key="5">
    <source>
        <dbReference type="SAM" id="MobiDB-lite"/>
    </source>
</evidence>
<dbReference type="Proteomes" id="UP001482231">
    <property type="component" value="Unassembled WGS sequence"/>
</dbReference>
<dbReference type="SUPFAM" id="SSF81273">
    <property type="entry name" value="H-NS histone-like proteins"/>
    <property type="match status" value="1"/>
</dbReference>
<name>A0ABV0EDK5_9BURK</name>
<keyword evidence="3" id="KW-0963">Cytoplasm</keyword>
<dbReference type="RefSeq" id="WP_347307853.1">
    <property type="nucleotide sequence ID" value="NZ_JBAJEX010000003.1"/>
</dbReference>
<proteinExistence type="inferred from homology"/>